<evidence type="ECO:0008006" key="7">
    <source>
        <dbReference type="Google" id="ProtNLM"/>
    </source>
</evidence>
<feature type="domain" description="Spore protein YkvP/CgeB glycosyl transferase-like" evidence="4">
    <location>
        <begin position="622"/>
        <end position="730"/>
    </location>
</feature>
<dbReference type="InterPro" id="IPR028098">
    <property type="entry name" value="Glyco_trans_4-like_N"/>
</dbReference>
<dbReference type="KEGG" id="cgt:cgR_0436"/>
<feature type="domain" description="Glycosyltransferase subfamily 4-like N-terminal" evidence="5">
    <location>
        <begin position="13"/>
        <end position="193"/>
    </location>
</feature>
<dbReference type="Pfam" id="PF13524">
    <property type="entry name" value="Glyco_trans_1_2"/>
    <property type="match status" value="1"/>
</dbReference>
<dbReference type="Proteomes" id="UP000006698">
    <property type="component" value="Chromosome"/>
</dbReference>
<keyword evidence="2" id="KW-0808">Transferase</keyword>
<dbReference type="PANTHER" id="PTHR45947:SF3">
    <property type="entry name" value="SULFOQUINOVOSYL TRANSFERASE SQD2"/>
    <property type="match status" value="1"/>
</dbReference>
<evidence type="ECO:0000256" key="2">
    <source>
        <dbReference type="ARBA" id="ARBA00022679"/>
    </source>
</evidence>
<reference evidence="6" key="1">
    <citation type="journal article" date="2007" name="Microbiology">
        <title>Comparative analysis of the Corynebacterium glutamicum group and complete genome sequence of strain R.</title>
        <authorList>
            <person name="Yukawa H."/>
            <person name="Omumasaba C.A."/>
            <person name="Nonaka H."/>
            <person name="Kos P."/>
            <person name="Okai N."/>
            <person name="Suzuki N."/>
            <person name="Suda M."/>
            <person name="Tsuge Y."/>
            <person name="Watanabe J."/>
            <person name="Ikeda Y."/>
            <person name="Vertes A.A."/>
            <person name="Inui M."/>
        </authorList>
    </citation>
    <scope>NUCLEOTIDE SEQUENCE</scope>
    <source>
        <strain evidence="6">R</strain>
    </source>
</reference>
<gene>
    <name evidence="6" type="ordered locus">cgR_0436</name>
</gene>
<accession>A0AB72V824</accession>
<evidence type="ECO:0000259" key="5">
    <source>
        <dbReference type="Pfam" id="PF13579"/>
    </source>
</evidence>
<dbReference type="EMBL" id="AP009044">
    <property type="protein sequence ID" value="BAF53400.1"/>
    <property type="molecule type" value="Genomic_DNA"/>
</dbReference>
<evidence type="ECO:0000313" key="6">
    <source>
        <dbReference type="EMBL" id="BAF53400.1"/>
    </source>
</evidence>
<dbReference type="InterPro" id="IPR050194">
    <property type="entry name" value="Glycosyltransferase_grp1"/>
</dbReference>
<evidence type="ECO:0000256" key="1">
    <source>
        <dbReference type="ARBA" id="ARBA00022676"/>
    </source>
</evidence>
<dbReference type="Gene3D" id="3.40.50.2000">
    <property type="entry name" value="Glycogen Phosphorylase B"/>
    <property type="match status" value="3"/>
</dbReference>
<dbReference type="InterPro" id="IPR001296">
    <property type="entry name" value="Glyco_trans_1"/>
</dbReference>
<sequence>MYTVHSTPIFNSNGYSTRTRGVAEGMKKQGGDVVVVARSGYPWDSSVDIKKPAQKRYSESLNGVTYVHTPGGNLNRDGLDSYVLKAADTFVREAKLLRPSVIQSASNHRTALPALIAARRVGVPFVYEVRGLWEITEITKRPSLKGSERFNAQVQLETLVASEADAVLAITEQVADELVSRGVPREKIHVVPNAVDPHEFMPLPADLEYAVSKKLDTQIPTIGFAGSIVEYEGLDTLVQASWLLNQKKIAHQVVVAGSGESEAALKEKVAKLKLNNVHFLGRLPQSEIPRLMSTFDIVACPRLSNEITELVSPLKPLESFASGKPTVLSDVQPNIDLAGKEMSRARLFNSGNAEDLAEVIASLIKDRQSATEMARQARLWVVRSRQWNMIGKMMLEQHLIAAERFAESALVGKPVHGLKVGLISDDFTAATLSGTFDVEKIGRATWRDQIQATSFDLIFVESAWEGNDTEWHRGVGYYSDEESADLRGMLSLAKEEGIPTVFWNKEDPVHFSRFAPNAVLFDHVATTDANLIEKYFNFPGAVLKTVSALPFYAQPSIHNPLRVEREIHNTVAYAGTYYGERYAERSKDLEKLLNAALPHGLEIYDRQADNPDSPYKFPSRYEKSVRGAIPYQEVVESYKTHLAHLNVNSVTNSPTMFSRRVIEIPASGGLVLSSEGRGILESLGSTIAVSNDADDHKAFLHSWVTDPEARLQEIWLQMRTVYRAHTTETALTILCRTMGMPVSPSVSVTYGVSVDYLDSKVAASILKQSVLPSIILANSVELDAVEQLHSSGIRVIDSDEEVKQEVDYLGKWMPECHRTYFEDLLFSSAFGDWDFIRPVLGEFDPAEDFIAEEISGVIQETDLVKLSRASTEINRGVALHLPSRTNETVKRLSVDDFDEPSKLAPGTRVLIAGHDLKFASFLIDELESHGIQVDIDKWSGHAKHDEKVSLEKLASADVVFCEWGLGNAVWYSKHLQDHQRMVVRVHLQELTLPYLRKINHSKVNKYLFVGELIRQSAIVSHGIPAQLTTVIPNAVSVAKLKIPKVAAARFRIGIVGIVPQRKRLDSALDLLERLQKEDDRYHLRIKGKLPSDYPWMKDRKEEFAYYEEQFNRIEAMNQNQPGSVIFDDFGPDMSDWYSKVGIVISVSDFESFHLTIADGAASGSLPVSIAWDGADLIYPDEWLVSNIDEMAEVIRSWNGKDNGYSQFIKDNFESDLVADRILTLLAG</sequence>
<dbReference type="GO" id="GO:0016758">
    <property type="term" value="F:hexosyltransferase activity"/>
    <property type="evidence" value="ECO:0007669"/>
    <property type="project" value="TreeGrafter"/>
</dbReference>
<dbReference type="InterPro" id="IPR055259">
    <property type="entry name" value="YkvP/CgeB_Glyco_trans-like"/>
</dbReference>
<feature type="domain" description="Glycosyl transferase family 1" evidence="3">
    <location>
        <begin position="214"/>
        <end position="379"/>
    </location>
</feature>
<proteinExistence type="predicted"/>
<dbReference type="Pfam" id="PF13579">
    <property type="entry name" value="Glyco_trans_4_4"/>
    <property type="match status" value="1"/>
</dbReference>
<name>A0AB72V824_CORGB</name>
<organism evidence="6">
    <name type="scientific">Corynebacterium glutamicum (strain R)</name>
    <dbReference type="NCBI Taxonomy" id="340322"/>
    <lineage>
        <taxon>Bacteria</taxon>
        <taxon>Bacillati</taxon>
        <taxon>Actinomycetota</taxon>
        <taxon>Actinomycetes</taxon>
        <taxon>Mycobacteriales</taxon>
        <taxon>Corynebacteriaceae</taxon>
        <taxon>Corynebacterium</taxon>
    </lineage>
</organism>
<protein>
    <recommendedName>
        <fullName evidence="7">D-inositol 3-phosphate glycosyltransferase</fullName>
    </recommendedName>
</protein>
<keyword evidence="1" id="KW-0328">Glycosyltransferase</keyword>
<dbReference type="PANTHER" id="PTHR45947">
    <property type="entry name" value="SULFOQUINOVOSYL TRANSFERASE SQD2"/>
    <property type="match status" value="1"/>
</dbReference>
<evidence type="ECO:0000259" key="4">
    <source>
        <dbReference type="Pfam" id="PF13524"/>
    </source>
</evidence>
<dbReference type="Pfam" id="PF00534">
    <property type="entry name" value="Glycos_transf_1"/>
    <property type="match status" value="1"/>
</dbReference>
<dbReference type="GO" id="GO:1903509">
    <property type="term" value="P:liposaccharide metabolic process"/>
    <property type="evidence" value="ECO:0007669"/>
    <property type="project" value="UniProtKB-ARBA"/>
</dbReference>
<dbReference type="CDD" id="cd03794">
    <property type="entry name" value="GT4_WbuB-like"/>
    <property type="match status" value="1"/>
</dbReference>
<dbReference type="SUPFAM" id="SSF53756">
    <property type="entry name" value="UDP-Glycosyltransferase/glycogen phosphorylase"/>
    <property type="match status" value="2"/>
</dbReference>
<dbReference type="GO" id="GO:1901137">
    <property type="term" value="P:carbohydrate derivative biosynthetic process"/>
    <property type="evidence" value="ECO:0007669"/>
    <property type="project" value="UniProtKB-ARBA"/>
</dbReference>
<evidence type="ECO:0000259" key="3">
    <source>
        <dbReference type="Pfam" id="PF00534"/>
    </source>
</evidence>
<dbReference type="AlphaFoldDB" id="A0AB72V824"/>